<keyword evidence="4" id="KW-1003">Cell membrane</keyword>
<feature type="transmembrane region" description="Helical" evidence="9">
    <location>
        <begin position="16"/>
        <end position="35"/>
    </location>
</feature>
<dbReference type="CDD" id="cd17471">
    <property type="entry name" value="MFS_Set"/>
    <property type="match status" value="1"/>
</dbReference>
<feature type="transmembrane region" description="Helical" evidence="9">
    <location>
        <begin position="246"/>
        <end position="267"/>
    </location>
</feature>
<dbReference type="Gene3D" id="1.20.1250.20">
    <property type="entry name" value="MFS general substrate transporter like domains"/>
    <property type="match status" value="2"/>
</dbReference>
<evidence type="ECO:0000256" key="3">
    <source>
        <dbReference type="ARBA" id="ARBA00022448"/>
    </source>
</evidence>
<feature type="transmembrane region" description="Helical" evidence="9">
    <location>
        <begin position="47"/>
        <end position="67"/>
    </location>
</feature>
<dbReference type="Pfam" id="PF07690">
    <property type="entry name" value="MFS_1"/>
    <property type="match status" value="1"/>
</dbReference>
<evidence type="ECO:0000256" key="1">
    <source>
        <dbReference type="ARBA" id="ARBA00004651"/>
    </source>
</evidence>
<evidence type="ECO:0000256" key="9">
    <source>
        <dbReference type="SAM" id="Phobius"/>
    </source>
</evidence>
<keyword evidence="3" id="KW-0813">Transport</keyword>
<feature type="transmembrane region" description="Helical" evidence="9">
    <location>
        <begin position="337"/>
        <end position="360"/>
    </location>
</feature>
<dbReference type="PANTHER" id="PTHR23535:SF2">
    <property type="entry name" value="SUGAR EFFLUX TRANSPORTER A-RELATED"/>
    <property type="match status" value="1"/>
</dbReference>
<feature type="transmembrane region" description="Helical" evidence="9">
    <location>
        <begin position="147"/>
        <end position="166"/>
    </location>
</feature>
<feature type="transmembrane region" description="Helical" evidence="9">
    <location>
        <begin position="79"/>
        <end position="98"/>
    </location>
</feature>
<evidence type="ECO:0000313" key="12">
    <source>
        <dbReference type="Proteomes" id="UP000809621"/>
    </source>
</evidence>
<dbReference type="SUPFAM" id="SSF103473">
    <property type="entry name" value="MFS general substrate transporter"/>
    <property type="match status" value="1"/>
</dbReference>
<evidence type="ECO:0000256" key="7">
    <source>
        <dbReference type="ARBA" id="ARBA00022989"/>
    </source>
</evidence>
<evidence type="ECO:0000256" key="8">
    <source>
        <dbReference type="ARBA" id="ARBA00023136"/>
    </source>
</evidence>
<evidence type="ECO:0000256" key="6">
    <source>
        <dbReference type="ARBA" id="ARBA00022692"/>
    </source>
</evidence>
<evidence type="ECO:0000259" key="10">
    <source>
        <dbReference type="PROSITE" id="PS50850"/>
    </source>
</evidence>
<accession>A0ABS2HGB1</accession>
<feature type="transmembrane region" description="Helical" evidence="9">
    <location>
        <begin position="303"/>
        <end position="325"/>
    </location>
</feature>
<evidence type="ECO:0000313" key="11">
    <source>
        <dbReference type="EMBL" id="MBM7035132.1"/>
    </source>
</evidence>
<feature type="transmembrane region" description="Helical" evidence="9">
    <location>
        <begin position="104"/>
        <end position="126"/>
    </location>
</feature>
<dbReference type="RefSeq" id="WP_205156758.1">
    <property type="nucleotide sequence ID" value="NZ_JAFEUM010000001.1"/>
</dbReference>
<dbReference type="EMBL" id="JAFEUM010000001">
    <property type="protein sequence ID" value="MBM7035132.1"/>
    <property type="molecule type" value="Genomic_DNA"/>
</dbReference>
<reference evidence="11 12" key="1">
    <citation type="submission" date="2021-02" db="EMBL/GenBank/DDBJ databases">
        <authorList>
            <person name="Park J.-S."/>
        </authorList>
    </citation>
    <scope>NUCLEOTIDE SEQUENCE [LARGE SCALE GENOMIC DNA]</scope>
    <source>
        <strain evidence="11 12">188UL20-2</strain>
    </source>
</reference>
<keyword evidence="12" id="KW-1185">Reference proteome</keyword>
<feature type="transmembrane region" description="Helical" evidence="9">
    <location>
        <begin position="172"/>
        <end position="190"/>
    </location>
</feature>
<keyword evidence="7 9" id="KW-1133">Transmembrane helix</keyword>
<comment type="caution">
    <text evidence="11">The sequence shown here is derived from an EMBL/GenBank/DDBJ whole genome shotgun (WGS) entry which is preliminary data.</text>
</comment>
<dbReference type="PROSITE" id="PS50850">
    <property type="entry name" value="MFS"/>
    <property type="match status" value="1"/>
</dbReference>
<keyword evidence="6 9" id="KW-0812">Transmembrane</keyword>
<evidence type="ECO:0000256" key="5">
    <source>
        <dbReference type="ARBA" id="ARBA00022597"/>
    </source>
</evidence>
<evidence type="ECO:0000256" key="2">
    <source>
        <dbReference type="ARBA" id="ARBA00006523"/>
    </source>
</evidence>
<dbReference type="InterPro" id="IPR011701">
    <property type="entry name" value="MFS"/>
</dbReference>
<gene>
    <name evidence="11" type="ORF">JQC93_01830</name>
</gene>
<name>A0ABS2HGB1_9VIBR</name>
<dbReference type="Proteomes" id="UP000809621">
    <property type="component" value="Unassembled WGS sequence"/>
</dbReference>
<feature type="transmembrane region" description="Helical" evidence="9">
    <location>
        <begin position="366"/>
        <end position="388"/>
    </location>
</feature>
<comment type="similarity">
    <text evidence="2">Belongs to the major facilitator superfamily. Set transporter family.</text>
</comment>
<dbReference type="PANTHER" id="PTHR23535">
    <property type="entry name" value="SUGAR EFFLUX TRANSPORTER A-RELATED"/>
    <property type="match status" value="1"/>
</dbReference>
<keyword evidence="5" id="KW-0762">Sugar transport</keyword>
<sequence length="397" mass="43121">MSRFSLSALSGQTGRFFFINAFGAMVFCFFSPLIPTFMVEELGVEPMYIGLFMVATAISGVLYSQLVGRLSDNGVNDKLLYQISMLGSLLFAVSLMVLDGFWQLLIAGVVLLSIARTSMSQSMTMIRKYAERSKLNTTTLNAQMRSSISGVWIIGPPIAFGLAGAFGFRASFLAAAVLAVVVMLVAHYNLPETTSSKKTKQQRQDSEPIPMLFWLLGAITFFAFAAHSIYFTAIPLYLVQEMGAEVSVSGLLLGLTAGLEIPFMLLAARYCARFGVSRLLRWSFVSGFIFYASLQWVESIPSIFMLTIFNGIFFGVFAGLSISLFQDALPDRPGVASAFYSNSMTIASMAGGSIAGLLAQWVDFKFALLGSVVSIVLAFIGLIIYEAIQAKSAETKS</sequence>
<proteinExistence type="inferred from homology"/>
<protein>
    <submittedName>
        <fullName evidence="11">Sugar efflux transporter</fullName>
    </submittedName>
</protein>
<evidence type="ECO:0000256" key="4">
    <source>
        <dbReference type="ARBA" id="ARBA00022475"/>
    </source>
</evidence>
<feature type="domain" description="Major facilitator superfamily (MFS) profile" evidence="10">
    <location>
        <begin position="1"/>
        <end position="389"/>
    </location>
</feature>
<dbReference type="InterPro" id="IPR020846">
    <property type="entry name" value="MFS_dom"/>
</dbReference>
<comment type="subcellular location">
    <subcellularLocation>
        <location evidence="1">Cell membrane</location>
        <topology evidence="1">Multi-pass membrane protein</topology>
    </subcellularLocation>
</comment>
<feature type="transmembrane region" description="Helical" evidence="9">
    <location>
        <begin position="279"/>
        <end position="297"/>
    </location>
</feature>
<keyword evidence="8 9" id="KW-0472">Membrane</keyword>
<feature type="transmembrane region" description="Helical" evidence="9">
    <location>
        <begin position="211"/>
        <end position="234"/>
    </location>
</feature>
<organism evidence="11 12">
    <name type="scientific">Vibrio ulleungensis</name>
    <dbReference type="NCBI Taxonomy" id="2807619"/>
    <lineage>
        <taxon>Bacteria</taxon>
        <taxon>Pseudomonadati</taxon>
        <taxon>Pseudomonadota</taxon>
        <taxon>Gammaproteobacteria</taxon>
        <taxon>Vibrionales</taxon>
        <taxon>Vibrionaceae</taxon>
        <taxon>Vibrio</taxon>
    </lineage>
</organism>
<dbReference type="InterPro" id="IPR036259">
    <property type="entry name" value="MFS_trans_sf"/>
</dbReference>